<dbReference type="SUPFAM" id="SSF53335">
    <property type="entry name" value="S-adenosyl-L-methionine-dependent methyltransferases"/>
    <property type="match status" value="1"/>
</dbReference>
<keyword evidence="2" id="KW-0808">Transferase</keyword>
<organism evidence="2 3">
    <name type="scientific">Paenibacillus septentrionalis</name>
    <dbReference type="NCBI Taxonomy" id="429342"/>
    <lineage>
        <taxon>Bacteria</taxon>
        <taxon>Bacillati</taxon>
        <taxon>Bacillota</taxon>
        <taxon>Bacilli</taxon>
        <taxon>Bacillales</taxon>
        <taxon>Paenibacillaceae</taxon>
        <taxon>Paenibacillus</taxon>
    </lineage>
</organism>
<dbReference type="EMBL" id="JBHSTE010000003">
    <property type="protein sequence ID" value="MFC6332825.1"/>
    <property type="molecule type" value="Genomic_DNA"/>
</dbReference>
<protein>
    <submittedName>
        <fullName evidence="2">Class I SAM-dependent methyltransferase</fullName>
        <ecNumber evidence="2">2.1.1.-</ecNumber>
    </submittedName>
</protein>
<evidence type="ECO:0000259" key="1">
    <source>
        <dbReference type="Pfam" id="PF08241"/>
    </source>
</evidence>
<keyword evidence="3" id="KW-1185">Reference proteome</keyword>
<sequence length="242" mass="28235">MYNEPLYEQNGVAMTSRAFDEYCRMFLLENELPASGRILDVAGGASSFTAELCKRGYDAFACDPLYKLTPDAMLEHGLKELELAAAKLAAKLEAFVWKDYSSLEEHDAIRHDALQQFIMHYRHEKQQQTLSHKPLRYVTAELPTLPFRDHSFELVCCNHFLFLYQEQFDYSFHLQALQEMLRVTKQGGRIVAYPLVGFRNERYPHLDELIHDLQKQQISVRLRSTPFRFLPAAEHFLEITKQ</sequence>
<accession>A0ABW1V622</accession>
<dbReference type="GO" id="GO:0032259">
    <property type="term" value="P:methylation"/>
    <property type="evidence" value="ECO:0007669"/>
    <property type="project" value="UniProtKB-KW"/>
</dbReference>
<dbReference type="Pfam" id="PF08241">
    <property type="entry name" value="Methyltransf_11"/>
    <property type="match status" value="1"/>
</dbReference>
<keyword evidence="2" id="KW-0489">Methyltransferase</keyword>
<dbReference type="InterPro" id="IPR029063">
    <property type="entry name" value="SAM-dependent_MTases_sf"/>
</dbReference>
<name>A0ABW1V622_9BACL</name>
<evidence type="ECO:0000313" key="2">
    <source>
        <dbReference type="EMBL" id="MFC6332825.1"/>
    </source>
</evidence>
<feature type="domain" description="Methyltransferase type 11" evidence="1">
    <location>
        <begin position="115"/>
        <end position="191"/>
    </location>
</feature>
<dbReference type="GO" id="GO:0008168">
    <property type="term" value="F:methyltransferase activity"/>
    <property type="evidence" value="ECO:0007669"/>
    <property type="project" value="UniProtKB-KW"/>
</dbReference>
<dbReference type="RefSeq" id="WP_379233664.1">
    <property type="nucleotide sequence ID" value="NZ_JBHSTE010000003.1"/>
</dbReference>
<dbReference type="Proteomes" id="UP001596233">
    <property type="component" value="Unassembled WGS sequence"/>
</dbReference>
<reference evidence="3" key="1">
    <citation type="journal article" date="2019" name="Int. J. Syst. Evol. Microbiol.">
        <title>The Global Catalogue of Microorganisms (GCM) 10K type strain sequencing project: providing services to taxonomists for standard genome sequencing and annotation.</title>
        <authorList>
            <consortium name="The Broad Institute Genomics Platform"/>
            <consortium name="The Broad Institute Genome Sequencing Center for Infectious Disease"/>
            <person name="Wu L."/>
            <person name="Ma J."/>
        </authorList>
    </citation>
    <scope>NUCLEOTIDE SEQUENCE [LARGE SCALE GENOMIC DNA]</scope>
    <source>
        <strain evidence="3">PCU 280</strain>
    </source>
</reference>
<proteinExistence type="predicted"/>
<dbReference type="EC" id="2.1.1.-" evidence="2"/>
<dbReference type="Gene3D" id="3.40.50.150">
    <property type="entry name" value="Vaccinia Virus protein VP39"/>
    <property type="match status" value="1"/>
</dbReference>
<gene>
    <name evidence="2" type="ORF">ACFP56_09345</name>
</gene>
<comment type="caution">
    <text evidence="2">The sequence shown here is derived from an EMBL/GenBank/DDBJ whole genome shotgun (WGS) entry which is preliminary data.</text>
</comment>
<evidence type="ECO:0000313" key="3">
    <source>
        <dbReference type="Proteomes" id="UP001596233"/>
    </source>
</evidence>
<dbReference type="InterPro" id="IPR013216">
    <property type="entry name" value="Methyltransf_11"/>
</dbReference>